<reference evidence="1" key="2">
    <citation type="submission" date="2025-05" db="UniProtKB">
        <authorList>
            <consortium name="EnsemblMetazoa"/>
        </authorList>
    </citation>
    <scope>IDENTIFICATION</scope>
    <source>
        <strain evidence="1">Foshan</strain>
    </source>
</reference>
<sequence length="221" mass="22977">MDFFPFITVAYEDETQSTTFSSSLPTYSVPSSVTLTNYPAPNEIELAALHRLITQKADQERKRVDVPIDTSVISNSTVHSVSGVSSVEPPVTTVGAPAAMFASAPVKPKADSSSTVSVTTTNSANPAPNVTATTTTASIATTASITTSTINAIAVAPAYDAPPITSTIEIHETATPTQAPTTSTFIAGIASSKPPTAPLINEQAIQAYTGFYQTDYVTNSI</sequence>
<name>A0ABM1YAZ0_AEDAL</name>
<reference evidence="2" key="1">
    <citation type="journal article" date="2015" name="Proc. Natl. Acad. Sci. U.S.A.">
        <title>Genome sequence of the Asian Tiger mosquito, Aedes albopictus, reveals insights into its biology, genetics, and evolution.</title>
        <authorList>
            <person name="Chen X.G."/>
            <person name="Jiang X."/>
            <person name="Gu J."/>
            <person name="Xu M."/>
            <person name="Wu Y."/>
            <person name="Deng Y."/>
            <person name="Zhang C."/>
            <person name="Bonizzoni M."/>
            <person name="Dermauw W."/>
            <person name="Vontas J."/>
            <person name="Armbruster P."/>
            <person name="Huang X."/>
            <person name="Yang Y."/>
            <person name="Zhang H."/>
            <person name="He W."/>
            <person name="Peng H."/>
            <person name="Liu Y."/>
            <person name="Wu K."/>
            <person name="Chen J."/>
            <person name="Lirakis M."/>
            <person name="Topalis P."/>
            <person name="Van Leeuwen T."/>
            <person name="Hall A.B."/>
            <person name="Jiang X."/>
            <person name="Thorpe C."/>
            <person name="Mueller R.L."/>
            <person name="Sun C."/>
            <person name="Waterhouse R.M."/>
            <person name="Yan G."/>
            <person name="Tu Z.J."/>
            <person name="Fang X."/>
            <person name="James A.A."/>
        </authorList>
    </citation>
    <scope>NUCLEOTIDE SEQUENCE [LARGE SCALE GENOMIC DNA]</scope>
    <source>
        <strain evidence="2">Foshan</strain>
    </source>
</reference>
<dbReference type="RefSeq" id="XP_062713314.1">
    <property type="nucleotide sequence ID" value="XM_062857330.1"/>
</dbReference>
<proteinExistence type="predicted"/>
<dbReference type="EnsemblMetazoa" id="AALFPA23_007463.R9921">
    <property type="protein sequence ID" value="AALFPA23_007463.P9921"/>
    <property type="gene ID" value="AALFPA23_007463"/>
</dbReference>
<dbReference type="GeneID" id="134290250"/>
<keyword evidence="2" id="KW-1185">Reference proteome</keyword>
<protein>
    <submittedName>
        <fullName evidence="1">Uncharacterized protein</fullName>
    </submittedName>
</protein>
<organism evidence="1 2">
    <name type="scientific">Aedes albopictus</name>
    <name type="common">Asian tiger mosquito</name>
    <name type="synonym">Stegomyia albopicta</name>
    <dbReference type="NCBI Taxonomy" id="7160"/>
    <lineage>
        <taxon>Eukaryota</taxon>
        <taxon>Metazoa</taxon>
        <taxon>Ecdysozoa</taxon>
        <taxon>Arthropoda</taxon>
        <taxon>Hexapoda</taxon>
        <taxon>Insecta</taxon>
        <taxon>Pterygota</taxon>
        <taxon>Neoptera</taxon>
        <taxon>Endopterygota</taxon>
        <taxon>Diptera</taxon>
        <taxon>Nematocera</taxon>
        <taxon>Culicoidea</taxon>
        <taxon>Culicidae</taxon>
        <taxon>Culicinae</taxon>
        <taxon>Aedini</taxon>
        <taxon>Aedes</taxon>
        <taxon>Stegomyia</taxon>
    </lineage>
</organism>
<evidence type="ECO:0000313" key="2">
    <source>
        <dbReference type="Proteomes" id="UP000069940"/>
    </source>
</evidence>
<evidence type="ECO:0000313" key="1">
    <source>
        <dbReference type="EnsemblMetazoa" id="AALFPA23_007463.P9921"/>
    </source>
</evidence>
<dbReference type="Proteomes" id="UP000069940">
    <property type="component" value="Unassembled WGS sequence"/>
</dbReference>
<accession>A0ABM1YAZ0</accession>